<accession>A0A1W6Z7B5</accession>
<dbReference type="GO" id="GO:0071973">
    <property type="term" value="P:bacterial-type flagellum-dependent cell motility"/>
    <property type="evidence" value="ECO:0007669"/>
    <property type="project" value="InterPro"/>
</dbReference>
<dbReference type="GO" id="GO:0009424">
    <property type="term" value="C:bacterial-type flagellum hook"/>
    <property type="evidence" value="ECO:0007669"/>
    <property type="project" value="InterPro"/>
</dbReference>
<evidence type="ECO:0000259" key="5">
    <source>
        <dbReference type="Pfam" id="PF00669"/>
    </source>
</evidence>
<evidence type="ECO:0000313" key="6">
    <source>
        <dbReference type="EMBL" id="ARP88693.1"/>
    </source>
</evidence>
<keyword evidence="7" id="KW-1185">Reference proteome</keyword>
<evidence type="ECO:0000256" key="3">
    <source>
        <dbReference type="ARBA" id="ARBA00005709"/>
    </source>
</evidence>
<dbReference type="Gene3D" id="1.20.1330.10">
    <property type="entry name" value="f41 fragment of flagellin, N-terminal domain"/>
    <property type="match status" value="2"/>
</dbReference>
<protein>
    <submittedName>
        <fullName evidence="6">Flagellar hook-associated protein 3</fullName>
    </submittedName>
</protein>
<dbReference type="InterPro" id="IPR013384">
    <property type="entry name" value="Flagell_FlgL"/>
</dbReference>
<dbReference type="NCBIfam" id="TIGR02550">
    <property type="entry name" value="flagell_flgL"/>
    <property type="match status" value="1"/>
</dbReference>
<dbReference type="OrthoDB" id="9768249at2"/>
<name>A0A1W6Z7B5_9BORD</name>
<gene>
    <name evidence="6" type="ORF">CAL13_12520</name>
</gene>
<dbReference type="Pfam" id="PF00669">
    <property type="entry name" value="Flagellin_N"/>
    <property type="match status" value="1"/>
</dbReference>
<evidence type="ECO:0000256" key="2">
    <source>
        <dbReference type="ARBA" id="ARBA00004613"/>
    </source>
</evidence>
<dbReference type="GO" id="GO:0005576">
    <property type="term" value="C:extracellular region"/>
    <property type="evidence" value="ECO:0007669"/>
    <property type="project" value="UniProtKB-SubCell"/>
</dbReference>
<reference evidence="6 7" key="1">
    <citation type="submission" date="2017-05" db="EMBL/GenBank/DDBJ databases">
        <title>Complete and WGS of Bordetella genogroups.</title>
        <authorList>
            <person name="Spilker T."/>
            <person name="LiPuma J."/>
        </authorList>
    </citation>
    <scope>NUCLEOTIDE SEQUENCE [LARGE SCALE GENOMIC DNA]</scope>
    <source>
        <strain evidence="6 7">AU17164</strain>
    </source>
</reference>
<feature type="domain" description="Flagellin N-terminal" evidence="5">
    <location>
        <begin position="4"/>
        <end position="139"/>
    </location>
</feature>
<sequence>MRLSTSTIYQSGLNGILRNESDVLALQQQISSGRRVVTPSDDPLAAGKAITAYQNLNITQTYASNREAANRSLGLESNALGSIVTTLTDVLTRVVQAGNGTMADEDRNSLATVLEQSRDALLALANSTDGNGQYLFSGTTGDAAAYVQDPNSGIISYNGSAGQRLVQVEQARQMAVSDIGTDIFARATPGTTEYIATAQPTNKGTVTFSSPSIVPGNASAGHNFQITFKTDATTGAMTYSVEDTTTNTVVQSDVPYESGAEIDLGAAKLALKGDPADGDTLTVTTAQSTGLDMFHTLNSLITTLRAPSDGNAAAQAQLTNMLATANKKLSINLDNVSTVQASVGARQNELDALDTMGSQRALTDNKTLTDLTKIDYYEAVSAMSMHQLALQASMAAFSAVKGTSLFSMNK</sequence>
<dbReference type="InterPro" id="IPR001029">
    <property type="entry name" value="Flagellin_N"/>
</dbReference>
<evidence type="ECO:0000256" key="1">
    <source>
        <dbReference type="ARBA" id="ARBA00004365"/>
    </source>
</evidence>
<evidence type="ECO:0000313" key="7">
    <source>
        <dbReference type="Proteomes" id="UP000194139"/>
    </source>
</evidence>
<dbReference type="InterPro" id="IPR001492">
    <property type="entry name" value="Flagellin"/>
</dbReference>
<dbReference type="SUPFAM" id="SSF64518">
    <property type="entry name" value="Phase 1 flagellin"/>
    <property type="match status" value="1"/>
</dbReference>
<evidence type="ECO:0000256" key="4">
    <source>
        <dbReference type="ARBA" id="ARBA00023143"/>
    </source>
</evidence>
<dbReference type="AlphaFoldDB" id="A0A1W6Z7B5"/>
<proteinExistence type="inferred from homology"/>
<dbReference type="PANTHER" id="PTHR42792">
    <property type="entry name" value="FLAGELLIN"/>
    <property type="match status" value="1"/>
</dbReference>
<dbReference type="EMBL" id="CP021109">
    <property type="protein sequence ID" value="ARP88693.1"/>
    <property type="molecule type" value="Genomic_DNA"/>
</dbReference>
<comment type="similarity">
    <text evidence="3">Belongs to the bacterial flagellin family.</text>
</comment>
<organism evidence="6 7">
    <name type="scientific">Bordetella genomosp. 9</name>
    <dbReference type="NCBI Taxonomy" id="1416803"/>
    <lineage>
        <taxon>Bacteria</taxon>
        <taxon>Pseudomonadati</taxon>
        <taxon>Pseudomonadota</taxon>
        <taxon>Betaproteobacteria</taxon>
        <taxon>Burkholderiales</taxon>
        <taxon>Alcaligenaceae</taxon>
        <taxon>Bordetella</taxon>
    </lineage>
</organism>
<keyword evidence="6" id="KW-0969">Cilium</keyword>
<keyword evidence="6" id="KW-0282">Flagellum</keyword>
<dbReference type="PANTHER" id="PTHR42792:SF1">
    <property type="entry name" value="FLAGELLAR HOOK-ASSOCIATED PROTEIN 3"/>
    <property type="match status" value="1"/>
</dbReference>
<comment type="subcellular location">
    <subcellularLocation>
        <location evidence="1">Bacterial flagellum</location>
    </subcellularLocation>
    <subcellularLocation>
        <location evidence="2">Secreted</location>
    </subcellularLocation>
</comment>
<dbReference type="GO" id="GO:0005198">
    <property type="term" value="F:structural molecule activity"/>
    <property type="evidence" value="ECO:0007669"/>
    <property type="project" value="InterPro"/>
</dbReference>
<keyword evidence="4" id="KW-0975">Bacterial flagellum</keyword>
<dbReference type="Proteomes" id="UP000194139">
    <property type="component" value="Chromosome"/>
</dbReference>
<keyword evidence="6" id="KW-0966">Cell projection</keyword>